<feature type="domain" description="Chorismate mutase" evidence="2">
    <location>
        <begin position="1"/>
        <end position="87"/>
    </location>
</feature>
<sequence length="88" mass="10145">MNLEELRQEINQIDDDLVVLLEKRMNLVSQVAAYKQETGKAVLDTKREEVILGRVADHVENPAYKDTIIATFKDILKNSRAYQEQKKA</sequence>
<evidence type="ECO:0000313" key="4">
    <source>
        <dbReference type="Proteomes" id="UP000070096"/>
    </source>
</evidence>
<name>A0A139MXE3_STRGN</name>
<dbReference type="InterPro" id="IPR036263">
    <property type="entry name" value="Chorismate_II_sf"/>
</dbReference>
<comment type="caution">
    <text evidence="3">The sequence shown here is derived from an EMBL/GenBank/DDBJ whole genome shotgun (WGS) entry which is preliminary data.</text>
</comment>
<dbReference type="EC" id="5.4.99.5" evidence="3"/>
<dbReference type="SUPFAM" id="SSF48600">
    <property type="entry name" value="Chorismate mutase II"/>
    <property type="match status" value="1"/>
</dbReference>
<dbReference type="NCBIfam" id="TIGR01805">
    <property type="entry name" value="CM_mono_grmpos"/>
    <property type="match status" value="1"/>
</dbReference>
<proteinExistence type="predicted"/>
<dbReference type="Gene3D" id="1.20.59.10">
    <property type="entry name" value="Chorismate mutase"/>
    <property type="match status" value="1"/>
</dbReference>
<dbReference type="SMART" id="SM00830">
    <property type="entry name" value="CM_2"/>
    <property type="match status" value="1"/>
</dbReference>
<accession>A0A139MXE3</accession>
<gene>
    <name evidence="3" type="ORF">SGODD07_02134</name>
</gene>
<dbReference type="AlphaFoldDB" id="A0A139MXE3"/>
<protein>
    <submittedName>
        <fullName evidence="3">Chorismate mutase I</fullName>
        <ecNumber evidence="3">5.4.99.5</ecNumber>
    </submittedName>
</protein>
<dbReference type="InterPro" id="IPR011279">
    <property type="entry name" value="Chorismate_mutase_GmP"/>
</dbReference>
<dbReference type="GO" id="GO:0046417">
    <property type="term" value="P:chorismate metabolic process"/>
    <property type="evidence" value="ECO:0007669"/>
    <property type="project" value="InterPro"/>
</dbReference>
<dbReference type="PATRIC" id="fig|1302.21.peg.2363"/>
<reference evidence="3 4" key="1">
    <citation type="submission" date="2016-01" db="EMBL/GenBank/DDBJ databases">
        <title>Highly variable Streptococcus oralis are common among viridans streptococci isolated from primates.</title>
        <authorList>
            <person name="Denapaite D."/>
            <person name="Rieger M."/>
            <person name="Koendgen S."/>
            <person name="Brueckner R."/>
            <person name="Ochigava I."/>
            <person name="Kappeler P."/>
            <person name="Maetz-Rensing K."/>
            <person name="Leendertz F."/>
            <person name="Hakenbeck R."/>
        </authorList>
    </citation>
    <scope>NUCLEOTIDE SEQUENCE [LARGE SCALE GENOMIC DNA]</scope>
    <source>
        <strain evidence="3 4">DD07</strain>
    </source>
</reference>
<dbReference type="GO" id="GO:0004106">
    <property type="term" value="F:chorismate mutase activity"/>
    <property type="evidence" value="ECO:0007669"/>
    <property type="project" value="UniProtKB-EC"/>
</dbReference>
<evidence type="ECO:0000259" key="2">
    <source>
        <dbReference type="PROSITE" id="PS51168"/>
    </source>
</evidence>
<dbReference type="InterPro" id="IPR051331">
    <property type="entry name" value="Chorismate_mutase-related"/>
</dbReference>
<dbReference type="PANTHER" id="PTHR38041:SF1">
    <property type="entry name" value="CHORISMATE MUTASE"/>
    <property type="match status" value="1"/>
</dbReference>
<evidence type="ECO:0000256" key="1">
    <source>
        <dbReference type="ARBA" id="ARBA00023235"/>
    </source>
</evidence>
<organism evidence="3 4">
    <name type="scientific">Streptococcus gordonii</name>
    <dbReference type="NCBI Taxonomy" id="1302"/>
    <lineage>
        <taxon>Bacteria</taxon>
        <taxon>Bacillati</taxon>
        <taxon>Bacillota</taxon>
        <taxon>Bacilli</taxon>
        <taxon>Lactobacillales</taxon>
        <taxon>Streptococcaceae</taxon>
        <taxon>Streptococcus</taxon>
    </lineage>
</organism>
<keyword evidence="1 3" id="KW-0413">Isomerase</keyword>
<evidence type="ECO:0000313" key="3">
    <source>
        <dbReference type="EMBL" id="KXT68171.1"/>
    </source>
</evidence>
<dbReference type="Proteomes" id="UP000070096">
    <property type="component" value="Unassembled WGS sequence"/>
</dbReference>
<dbReference type="InterPro" id="IPR036979">
    <property type="entry name" value="CM_dom_sf"/>
</dbReference>
<dbReference type="PANTHER" id="PTHR38041">
    <property type="entry name" value="CHORISMATE MUTASE"/>
    <property type="match status" value="1"/>
</dbReference>
<dbReference type="InterPro" id="IPR002701">
    <property type="entry name" value="CM_II_prokaryot"/>
</dbReference>
<dbReference type="GO" id="GO:0009697">
    <property type="term" value="P:salicylic acid biosynthetic process"/>
    <property type="evidence" value="ECO:0007669"/>
    <property type="project" value="TreeGrafter"/>
</dbReference>
<dbReference type="Pfam" id="PF01817">
    <property type="entry name" value="CM_2"/>
    <property type="match status" value="1"/>
</dbReference>
<dbReference type="EMBL" id="LQRC01000282">
    <property type="protein sequence ID" value="KXT68171.1"/>
    <property type="molecule type" value="Genomic_DNA"/>
</dbReference>
<dbReference type="PROSITE" id="PS51168">
    <property type="entry name" value="CHORISMATE_MUT_2"/>
    <property type="match status" value="1"/>
</dbReference>